<proteinExistence type="predicted"/>
<sequence length="278" mass="30146">MSEWLTRYRALAYVVRQSKAPTTTSTTSSLISHFLPSLQALTSSSSSETSLSPTQRSSIMAAHHGAVVWYLNSELLKVSERQREMQEERGRIRDERGKSLGGLVGKEVVGAGAGGGGVAGNMWRTSSNVLPLNLTIPYKPPSTTSSSAATTTTTTDTDTDPLATDTPLHLTDSQIQQFSSENTDLLESMQSTLDTVLHAERSLLEISQLQTTLITHLASQTETIERLYEDANEAIGSVGQANVQLIEAKRSAGDARFFLLVFLIGASMALLFLDWYSS</sequence>
<comment type="caution">
    <text evidence="1">The sequence shown here is derived from an EMBL/GenBank/DDBJ whole genome shotgun (WGS) entry which is preliminary data.</text>
</comment>
<organism evidence="1 2">
    <name type="scientific">Naganishia onofrii</name>
    <dbReference type="NCBI Taxonomy" id="1851511"/>
    <lineage>
        <taxon>Eukaryota</taxon>
        <taxon>Fungi</taxon>
        <taxon>Dikarya</taxon>
        <taxon>Basidiomycota</taxon>
        <taxon>Agaricomycotina</taxon>
        <taxon>Tremellomycetes</taxon>
        <taxon>Filobasidiales</taxon>
        <taxon>Filobasidiaceae</taxon>
        <taxon>Naganishia</taxon>
    </lineage>
</organism>
<gene>
    <name evidence="1" type="ORF">QFC24_004518</name>
</gene>
<reference evidence="1" key="1">
    <citation type="submission" date="2023-04" db="EMBL/GenBank/DDBJ databases">
        <title>Draft Genome sequencing of Naganishia species isolated from polar environments using Oxford Nanopore Technology.</title>
        <authorList>
            <person name="Leo P."/>
            <person name="Venkateswaran K."/>
        </authorList>
    </citation>
    <scope>NUCLEOTIDE SEQUENCE</scope>
    <source>
        <strain evidence="1">DBVPG 5303</strain>
    </source>
</reference>
<dbReference type="Proteomes" id="UP001234202">
    <property type="component" value="Unassembled WGS sequence"/>
</dbReference>
<name>A0ACC2XEX6_9TREE</name>
<protein>
    <submittedName>
        <fullName evidence="1">Uncharacterized protein</fullName>
    </submittedName>
</protein>
<dbReference type="EMBL" id="JASBWV010000016">
    <property type="protein sequence ID" value="KAJ9121936.1"/>
    <property type="molecule type" value="Genomic_DNA"/>
</dbReference>
<evidence type="ECO:0000313" key="1">
    <source>
        <dbReference type="EMBL" id="KAJ9121936.1"/>
    </source>
</evidence>
<keyword evidence="2" id="KW-1185">Reference proteome</keyword>
<accession>A0ACC2XEX6</accession>
<evidence type="ECO:0000313" key="2">
    <source>
        <dbReference type="Proteomes" id="UP001234202"/>
    </source>
</evidence>